<accession>A0ABQ7FV08</accession>
<protein>
    <submittedName>
        <fullName evidence="1">Uncharacterized protein</fullName>
    </submittedName>
</protein>
<evidence type="ECO:0000313" key="1">
    <source>
        <dbReference type="EMBL" id="KAF5826236.1"/>
    </source>
</evidence>
<dbReference type="EMBL" id="MU071146">
    <property type="protein sequence ID" value="KAF5826236.1"/>
    <property type="molecule type" value="Genomic_DNA"/>
</dbReference>
<gene>
    <name evidence="1" type="ORF">DUNSADRAFT_4021</name>
</gene>
<name>A0ABQ7FV08_DUNSA</name>
<dbReference type="PROSITE" id="PS51257">
    <property type="entry name" value="PROKAR_LIPOPROTEIN"/>
    <property type="match status" value="1"/>
</dbReference>
<organism evidence="1 2">
    <name type="scientific">Dunaliella salina</name>
    <name type="common">Green alga</name>
    <name type="synonym">Protococcus salinus</name>
    <dbReference type="NCBI Taxonomy" id="3046"/>
    <lineage>
        <taxon>Eukaryota</taxon>
        <taxon>Viridiplantae</taxon>
        <taxon>Chlorophyta</taxon>
        <taxon>core chlorophytes</taxon>
        <taxon>Chlorophyceae</taxon>
        <taxon>CS clade</taxon>
        <taxon>Chlamydomonadales</taxon>
        <taxon>Dunaliellaceae</taxon>
        <taxon>Dunaliella</taxon>
    </lineage>
</organism>
<comment type="caution">
    <text evidence="1">The sequence shown here is derived from an EMBL/GenBank/DDBJ whole genome shotgun (WGS) entry which is preliminary data.</text>
</comment>
<keyword evidence="2" id="KW-1185">Reference proteome</keyword>
<proteinExistence type="predicted"/>
<evidence type="ECO:0000313" key="2">
    <source>
        <dbReference type="Proteomes" id="UP000815325"/>
    </source>
</evidence>
<reference evidence="1" key="1">
    <citation type="submission" date="2017-08" db="EMBL/GenBank/DDBJ databases">
        <authorList>
            <person name="Polle J.E."/>
            <person name="Barry K."/>
            <person name="Cushman J."/>
            <person name="Schmutz J."/>
            <person name="Tran D."/>
            <person name="Hathwaick L.T."/>
            <person name="Yim W.C."/>
            <person name="Jenkins J."/>
            <person name="Mckie-Krisberg Z.M."/>
            <person name="Prochnik S."/>
            <person name="Lindquist E."/>
            <person name="Dockter R.B."/>
            <person name="Adam C."/>
            <person name="Molina H."/>
            <person name="Bunkerborg J."/>
            <person name="Jin E."/>
            <person name="Buchheim M."/>
            <person name="Magnuson J."/>
        </authorList>
    </citation>
    <scope>NUCLEOTIDE SEQUENCE</scope>
    <source>
        <strain evidence="1">CCAP 19/18</strain>
    </source>
</reference>
<dbReference type="Proteomes" id="UP000815325">
    <property type="component" value="Unassembled WGS sequence"/>
</dbReference>
<sequence length="56" mass="6011">MACTAHRGAPPSTSWTQATGTSCMPSRAWVMCAQLMRLAALCCRPALMRSVLACPR</sequence>